<comment type="function">
    <text evidence="5">Effector that suppresses plant defense responses during pathogen infection.</text>
</comment>
<reference evidence="7" key="1">
    <citation type="submission" date="2021-02" db="EMBL/GenBank/DDBJ databases">
        <authorList>
            <person name="Palmer J.M."/>
        </authorList>
    </citation>
    <scope>NUCLEOTIDE SEQUENCE</scope>
    <source>
        <strain evidence="7">SCRP734</strain>
    </source>
</reference>
<comment type="caution">
    <text evidence="7">The sequence shown here is derived from an EMBL/GenBank/DDBJ whole genome shotgun (WGS) entry which is preliminary data.</text>
</comment>
<evidence type="ECO:0000256" key="6">
    <source>
        <dbReference type="SAM" id="MobiDB-lite"/>
    </source>
</evidence>
<keyword evidence="8" id="KW-1185">Reference proteome</keyword>
<dbReference type="InterPro" id="IPR031825">
    <property type="entry name" value="RXLR"/>
</dbReference>
<comment type="subcellular location">
    <subcellularLocation>
        <location evidence="1 5">Secreted</location>
    </subcellularLocation>
</comment>
<evidence type="ECO:0000256" key="1">
    <source>
        <dbReference type="ARBA" id="ARBA00004613"/>
    </source>
</evidence>
<dbReference type="AlphaFoldDB" id="A0A8T1VVJ5"/>
<dbReference type="EMBL" id="JAGDFM010000153">
    <property type="protein sequence ID" value="KAG7384248.1"/>
    <property type="molecule type" value="Genomic_DNA"/>
</dbReference>
<dbReference type="Proteomes" id="UP000694044">
    <property type="component" value="Unassembled WGS sequence"/>
</dbReference>
<accession>A0A8T1VVJ5</accession>
<evidence type="ECO:0000256" key="4">
    <source>
        <dbReference type="ARBA" id="ARBA00022729"/>
    </source>
</evidence>
<feature type="chain" id="PRO_5035964656" description="RxLR effector protein" evidence="5">
    <location>
        <begin position="24"/>
        <end position="172"/>
    </location>
</feature>
<comment type="domain">
    <text evidence="5">The RxLR-dEER motif acts to carry the protein into the host cell cytoplasm through binding to cell surface phosphatidylinositol-3-phosphate.</text>
</comment>
<evidence type="ECO:0000256" key="2">
    <source>
        <dbReference type="ARBA" id="ARBA00010400"/>
    </source>
</evidence>
<organism evidence="7 8">
    <name type="scientific">Phytophthora pseudosyringae</name>
    <dbReference type="NCBI Taxonomy" id="221518"/>
    <lineage>
        <taxon>Eukaryota</taxon>
        <taxon>Sar</taxon>
        <taxon>Stramenopiles</taxon>
        <taxon>Oomycota</taxon>
        <taxon>Peronosporomycetes</taxon>
        <taxon>Peronosporales</taxon>
        <taxon>Peronosporaceae</taxon>
        <taxon>Phytophthora</taxon>
    </lineage>
</organism>
<feature type="signal peptide" evidence="5">
    <location>
        <begin position="1"/>
        <end position="23"/>
    </location>
</feature>
<protein>
    <recommendedName>
        <fullName evidence="5">RxLR effector protein</fullName>
    </recommendedName>
</protein>
<keyword evidence="3 5" id="KW-0964">Secreted</keyword>
<dbReference type="Pfam" id="PF16810">
    <property type="entry name" value="RXLR"/>
    <property type="match status" value="1"/>
</dbReference>
<dbReference type="OrthoDB" id="105891at2759"/>
<gene>
    <name evidence="7" type="ORF">PHYPSEUDO_002851</name>
</gene>
<evidence type="ECO:0000256" key="3">
    <source>
        <dbReference type="ARBA" id="ARBA00022525"/>
    </source>
</evidence>
<dbReference type="GO" id="GO:0005576">
    <property type="term" value="C:extracellular region"/>
    <property type="evidence" value="ECO:0007669"/>
    <property type="project" value="UniProtKB-SubCell"/>
</dbReference>
<comment type="similarity">
    <text evidence="2 5">Belongs to the RxLR effector family.</text>
</comment>
<keyword evidence="4 5" id="KW-0732">Signal</keyword>
<feature type="compositionally biased region" description="Acidic residues" evidence="6">
    <location>
        <begin position="60"/>
        <end position="77"/>
    </location>
</feature>
<name>A0A8T1VVJ5_9STRA</name>
<evidence type="ECO:0000256" key="5">
    <source>
        <dbReference type="RuleBase" id="RU367124"/>
    </source>
</evidence>
<feature type="region of interest" description="Disordered" evidence="6">
    <location>
        <begin position="42"/>
        <end position="79"/>
    </location>
</feature>
<sequence>MRLSCILLVAAAALIATLDGTAASGAALSKLKMANAVDLANAHESTGNGRRSLRTYKEDNVDDDDDDDEDGGEEEEERMFSGLAEKAKALAVAAKFSGKSTDEMGEVLKKLSREEIILMFKHGEPQMKKFLPGYRRGMDFDDFDNLIRVLQSDQQALLLSAYTKYLHYNRRF</sequence>
<evidence type="ECO:0000313" key="8">
    <source>
        <dbReference type="Proteomes" id="UP000694044"/>
    </source>
</evidence>
<evidence type="ECO:0000313" key="7">
    <source>
        <dbReference type="EMBL" id="KAG7384248.1"/>
    </source>
</evidence>
<proteinExistence type="inferred from homology"/>